<protein>
    <submittedName>
        <fullName evidence="1">Tegument protein</fullName>
    </submittedName>
</protein>
<dbReference type="GO" id="GO:0019068">
    <property type="term" value="P:virion assembly"/>
    <property type="evidence" value="ECO:0007669"/>
    <property type="project" value="InterPro"/>
</dbReference>
<dbReference type="EMBL" id="MT900475">
    <property type="protein sequence ID" value="QOD40191.1"/>
    <property type="molecule type" value="Genomic_DNA"/>
</dbReference>
<dbReference type="KEGG" id="vg:80537086"/>
<name>A0AAE7MLL1_9ALPH</name>
<evidence type="ECO:0000313" key="1">
    <source>
        <dbReference type="EMBL" id="QOD40191.1"/>
    </source>
</evidence>
<dbReference type="Proteomes" id="UP000828583">
    <property type="component" value="Segment"/>
</dbReference>
<organism evidence="1 2">
    <name type="scientific">Macropodid alphaherpesvirus 2</name>
    <dbReference type="NCBI Taxonomy" id="83440"/>
    <lineage>
        <taxon>Viruses</taxon>
        <taxon>Duplodnaviria</taxon>
        <taxon>Heunggongvirae</taxon>
        <taxon>Peploviricota</taxon>
        <taxon>Herviviricetes</taxon>
        <taxon>Herpesvirales</taxon>
        <taxon>Orthoherpesviridae</taxon>
        <taxon>Alphaherpesvirinae</taxon>
        <taxon>Simplexvirus</taxon>
        <taxon>Simplexvirus macropodidalpha2</taxon>
    </lineage>
</organism>
<dbReference type="InterPro" id="IPR005655">
    <property type="entry name" value="Herpes_UL37"/>
</dbReference>
<dbReference type="Pfam" id="PF03970">
    <property type="entry name" value="Herpes_UL37_1"/>
    <property type="match status" value="1"/>
</dbReference>
<sequence length="1056" mass="116487">MEPQHLIAPTVVANSRGPLQILLDTLETLSTSTTTPALLGAAKLRAALATFLMALSPIPIPAVKDTWVQLIHYLRVLHKTYTLPETAIFIENLPGLLLHRLDISLPEDNTQMFAMIKDIKEFIATMTGLEYNDLLKETGLRVTSGLGPVNIRQMTTDWLNKWEVAMTTCLAANPHTTPTAGEAVAELMLVPLGHTSAPLIAPQYSFIFPAPLIQECLRRLAQVSNWRTLFSIYLQQINNETLTPLTRALFTLAMVDECLTDPAQGVIIPPKLLSRFKKTVQDIDPSVMIPPLEANKTLRSRGEIRISSALNHLTPKATTMLPGTLLSRVRTDSEVFSPQTSLLSSPSLAIFQPAIINLLNRDSTLPPDAARHLSGVLQAAWAHIQHTRSPTQALSVLISAGFTVQNCTAYLTALEGLLVSNPIDSQTNGAGLSELEQLIGCLSITGLHVLTMASGYGFDVSYIRRFRQLQRQSEFTHVKLNDAVGLAKGVLSQTLAKIMGPRSQADHIKNLRRGLVEEFEALAHRFPTSQSNSVHEAMMVWLDVYGQTSWDIAPIAPATTLLSMIDPSGPDQMTYINAAISISFPNYDGISANILTDPGFAPYALALVVGDALHATRRVAYHPQHLEFALDVLKWARDFGLGYLPTIDGHRTKIGALITLLEPSLNPNYTPTMQTVNNIERLLNELYHISTAARGQVKEIFSAQLDPPPNINTSLLLLSLTAVAAYGVFRGQLQQATSVIQHLEDAVTLLRICMDTLKNFFSCNFQTDGTRISVMDTVTQTRIGSWRPDKMADAITKYCEKYQSAKHSLITAIIALKSIITETTTHLEVWDTVADSRTKKTTVFREVIQQTQTFVLLLTDIHAQATKLVAGNQVPGFFYMGRFISAWRQIEKKYKDVCAHTDIETITALIDELRETWDSLQVERVVLLTDSITTDSQKTAVIEILGPAETGSDVVLDFGDPQPTITDRSNIARWEDYDTSLLKHIPTYPTSVDLTPGGLKVLLETKWILISELLQIIDGVFRAPVLTREVPAAPQAVEVTEEGSLTDPTITDMELE</sequence>
<evidence type="ECO:0000313" key="2">
    <source>
        <dbReference type="Proteomes" id="UP000828583"/>
    </source>
</evidence>
<accession>A0AAE7MLL1</accession>
<gene>
    <name evidence="1" type="primary">UL37</name>
</gene>
<dbReference type="RefSeq" id="YP_010798827.1">
    <property type="nucleotide sequence ID" value="NC_076513.1"/>
</dbReference>
<keyword evidence="2" id="KW-1185">Reference proteome</keyword>
<reference evidence="1 2" key="1">
    <citation type="submission" date="2020-08" db="EMBL/GenBank/DDBJ databases">
        <title>Genome sequences of two marsupial simplex viruses; Macropodid alphaherpesvirus 2 and 4.</title>
        <authorList>
            <person name="Vaz P.K."/>
            <person name="Mahony T."/>
            <person name="Hartley C.A."/>
            <person name="Motha J."/>
            <person name="Devlin J.M."/>
        </authorList>
    </citation>
    <scope>NUCLEOTIDE SEQUENCE [LARGE SCALE GENOMIC DNA]</scope>
    <source>
        <strain evidence="1 2">V3077/08</strain>
    </source>
</reference>
<proteinExistence type="predicted"/>
<dbReference type="GeneID" id="80537086"/>